<dbReference type="PANTHER" id="PTHR36112">
    <property type="entry name" value="RIBOSOMAL RNA SMALL SUBUNIT METHYLTRANSFERASE J"/>
    <property type="match status" value="1"/>
</dbReference>
<evidence type="ECO:0000313" key="1">
    <source>
        <dbReference type="EMBL" id="MDR6224280.1"/>
    </source>
</evidence>
<dbReference type="RefSeq" id="WP_309861385.1">
    <property type="nucleotide sequence ID" value="NZ_JAVDQG010000001.1"/>
</dbReference>
<dbReference type="Gene3D" id="3.40.50.150">
    <property type="entry name" value="Vaccinia Virus protein VP39"/>
    <property type="match status" value="1"/>
</dbReference>
<evidence type="ECO:0008006" key="3">
    <source>
        <dbReference type="Google" id="ProtNLM"/>
    </source>
</evidence>
<name>A0ABU1IHN6_9BACL</name>
<dbReference type="SUPFAM" id="SSF53335">
    <property type="entry name" value="S-adenosyl-L-methionine-dependent methyltransferases"/>
    <property type="match status" value="1"/>
</dbReference>
<dbReference type="InterPro" id="IPR029063">
    <property type="entry name" value="SAM-dependent_MTases_sf"/>
</dbReference>
<organism evidence="1 2">
    <name type="scientific">Desmospora profundinema</name>
    <dbReference type="NCBI Taxonomy" id="1571184"/>
    <lineage>
        <taxon>Bacteria</taxon>
        <taxon>Bacillati</taxon>
        <taxon>Bacillota</taxon>
        <taxon>Bacilli</taxon>
        <taxon>Bacillales</taxon>
        <taxon>Thermoactinomycetaceae</taxon>
        <taxon>Desmospora</taxon>
    </lineage>
</organism>
<dbReference type="InterPro" id="IPR007536">
    <property type="entry name" value="16SrRNA_methylTrfase_J"/>
</dbReference>
<evidence type="ECO:0000313" key="2">
    <source>
        <dbReference type="Proteomes" id="UP001185012"/>
    </source>
</evidence>
<keyword evidence="2" id="KW-1185">Reference proteome</keyword>
<dbReference type="Proteomes" id="UP001185012">
    <property type="component" value="Unassembled WGS sequence"/>
</dbReference>
<dbReference type="PANTHER" id="PTHR36112:SF1">
    <property type="entry name" value="RIBOSOMAL RNA SMALL SUBUNIT METHYLTRANSFERASE J"/>
    <property type="match status" value="1"/>
</dbReference>
<proteinExistence type="predicted"/>
<comment type="caution">
    <text evidence="1">The sequence shown here is derived from an EMBL/GenBank/DDBJ whole genome shotgun (WGS) entry which is preliminary data.</text>
</comment>
<dbReference type="EMBL" id="JAVDQG010000001">
    <property type="protein sequence ID" value="MDR6224280.1"/>
    <property type="molecule type" value="Genomic_DNA"/>
</dbReference>
<protein>
    <recommendedName>
        <fullName evidence="3">SAM-dependent methyltransferase</fullName>
    </recommendedName>
</protein>
<accession>A0ABU1IHN6</accession>
<dbReference type="Pfam" id="PF04445">
    <property type="entry name" value="SAM_MT"/>
    <property type="match status" value="1"/>
</dbReference>
<dbReference type="CDD" id="cd02440">
    <property type="entry name" value="AdoMet_MTases"/>
    <property type="match status" value="1"/>
</dbReference>
<sequence>MFVTTTRRPRPEDEKGAAGIAELIGAPVHLRENRSLAALFRECDTDAAVVVGPEGARWENANGEVFRFHPNLSALRVKELRHGGGDALVEAAQLKQGDEVLDCTLGLGADAIVAAHVTGPSGRVVGLESQPVVAALVKYGLARYPANSSALSEAMKRVQVEIADYRDYLSVCPDHAFDVVWFDPMFRRTRKRSTGIQPLKILANPSPLDRQSVKEACRVARRRVILKERRGSKEFERLGFRVEKEASHHAFGVIDTGW</sequence>
<gene>
    <name evidence="1" type="ORF">JOE21_000268</name>
</gene>
<reference evidence="1 2" key="1">
    <citation type="submission" date="2023-07" db="EMBL/GenBank/DDBJ databases">
        <title>Genomic Encyclopedia of Type Strains, Phase IV (KMG-IV): sequencing the most valuable type-strain genomes for metagenomic binning, comparative biology and taxonomic classification.</title>
        <authorList>
            <person name="Goeker M."/>
        </authorList>
    </citation>
    <scope>NUCLEOTIDE SEQUENCE [LARGE SCALE GENOMIC DNA]</scope>
    <source>
        <strain evidence="1 2">DSM 45903</strain>
    </source>
</reference>